<evidence type="ECO:0000256" key="7">
    <source>
        <dbReference type="ARBA" id="ARBA00038532"/>
    </source>
</evidence>
<dbReference type="HOGENOM" id="CLU_031995_0_1_1"/>
<evidence type="ECO:0000259" key="8">
    <source>
        <dbReference type="PROSITE" id="PS51263"/>
    </source>
</evidence>
<dbReference type="EMBL" id="KN831973">
    <property type="protein sequence ID" value="KIO04040.1"/>
    <property type="molecule type" value="Genomic_DNA"/>
</dbReference>
<dbReference type="AlphaFoldDB" id="A0A0C3NT14"/>
<dbReference type="GO" id="GO:0051016">
    <property type="term" value="P:barbed-end actin filament capping"/>
    <property type="evidence" value="ECO:0007669"/>
    <property type="project" value="TreeGrafter"/>
</dbReference>
<dbReference type="CDD" id="cd11285">
    <property type="entry name" value="ADF_Twf-N_like"/>
    <property type="match status" value="1"/>
</dbReference>
<dbReference type="InterPro" id="IPR002108">
    <property type="entry name" value="ADF-H"/>
</dbReference>
<feature type="domain" description="ADF-H" evidence="8">
    <location>
        <begin position="180"/>
        <end position="320"/>
    </location>
</feature>
<gene>
    <name evidence="9" type="ORF">M404DRAFT_15574</name>
</gene>
<evidence type="ECO:0000313" key="9">
    <source>
        <dbReference type="EMBL" id="KIO04040.1"/>
    </source>
</evidence>
<dbReference type="GO" id="GO:0030042">
    <property type="term" value="P:actin filament depolymerization"/>
    <property type="evidence" value="ECO:0007669"/>
    <property type="project" value="TreeGrafter"/>
</dbReference>
<dbReference type="STRING" id="870435.A0A0C3NT14"/>
<keyword evidence="6" id="KW-0206">Cytoskeleton</keyword>
<accession>A0A0C3NT14</accession>
<dbReference type="GO" id="GO:0005884">
    <property type="term" value="C:actin filament"/>
    <property type="evidence" value="ECO:0007669"/>
    <property type="project" value="TreeGrafter"/>
</dbReference>
<dbReference type="InterPro" id="IPR028458">
    <property type="entry name" value="Twinfilin"/>
</dbReference>
<dbReference type="Proteomes" id="UP000054217">
    <property type="component" value="Unassembled WGS sequence"/>
</dbReference>
<dbReference type="InParanoid" id="A0A0C3NT14"/>
<evidence type="ECO:0000256" key="6">
    <source>
        <dbReference type="ARBA" id="ARBA00023212"/>
    </source>
</evidence>
<dbReference type="InterPro" id="IPR029006">
    <property type="entry name" value="ADF-H/Gelsolin-like_dom_sf"/>
</dbReference>
<sequence length="349" mass="38358">MAATSGIGLSAELTRAFSAAVETQNIRFIKVVIRNESLVPVTSVDVTGSLEEDLALLDSHLAENDPCYILARLDDPSSEWLLISYVPDSAKVRDKMLYASTRNSLSKSLGSTVFTDSLFATSKADVTPEGYAAHKRHQAAPQPLSAREQEMADIRAAERQAAGNVYEGSRARQNHLGDGKVGYKWTPEAEDAVKRLGHGEGNQVVVLQIELSTETLILHSSSEAQVNTLSSLIPASEPSFTLYAWSHSYSATKRDIIFIYSCPSASPIKYRMMYSSGALQIFREVKAFLETTPSFLLAPKKLETSDPSELTEQYFMQELGFSSGPVDDTHNSAMQRNAFARPRGPARRR</sequence>
<comment type="subunit">
    <text evidence="7">Interacts with G-actin; ADP-actin form.</text>
</comment>
<dbReference type="GO" id="GO:0051015">
    <property type="term" value="F:actin filament binding"/>
    <property type="evidence" value="ECO:0007669"/>
    <property type="project" value="TreeGrafter"/>
</dbReference>
<comment type="similarity">
    <text evidence="2">Belongs to the actin-binding proteins ADF family. Twinfilin subfamily.</text>
</comment>
<evidence type="ECO:0000313" key="10">
    <source>
        <dbReference type="Proteomes" id="UP000054217"/>
    </source>
</evidence>
<evidence type="ECO:0000256" key="5">
    <source>
        <dbReference type="ARBA" id="ARBA00023203"/>
    </source>
</evidence>
<protein>
    <recommendedName>
        <fullName evidence="8">ADF-H domain-containing protein</fullName>
    </recommendedName>
</protein>
<reference evidence="9 10" key="1">
    <citation type="submission" date="2014-04" db="EMBL/GenBank/DDBJ databases">
        <authorList>
            <consortium name="DOE Joint Genome Institute"/>
            <person name="Kuo A."/>
            <person name="Kohler A."/>
            <person name="Costa M.D."/>
            <person name="Nagy L.G."/>
            <person name="Floudas D."/>
            <person name="Copeland A."/>
            <person name="Barry K.W."/>
            <person name="Cichocki N."/>
            <person name="Veneault-Fourrey C."/>
            <person name="LaButti K."/>
            <person name="Lindquist E.A."/>
            <person name="Lipzen A."/>
            <person name="Lundell T."/>
            <person name="Morin E."/>
            <person name="Murat C."/>
            <person name="Sun H."/>
            <person name="Tunlid A."/>
            <person name="Henrissat B."/>
            <person name="Grigoriev I.V."/>
            <person name="Hibbett D.S."/>
            <person name="Martin F."/>
            <person name="Nordberg H.P."/>
            <person name="Cantor M.N."/>
            <person name="Hua S.X."/>
        </authorList>
    </citation>
    <scope>NUCLEOTIDE SEQUENCE [LARGE SCALE GENOMIC DNA]</scope>
    <source>
        <strain evidence="9 10">Marx 270</strain>
    </source>
</reference>
<evidence type="ECO:0000256" key="4">
    <source>
        <dbReference type="ARBA" id="ARBA00022737"/>
    </source>
</evidence>
<dbReference type="OrthoDB" id="10006997at2759"/>
<keyword evidence="4" id="KW-0677">Repeat</keyword>
<dbReference type="SUPFAM" id="SSF55753">
    <property type="entry name" value="Actin depolymerizing proteins"/>
    <property type="match status" value="2"/>
</dbReference>
<dbReference type="CDD" id="cd11284">
    <property type="entry name" value="ADF_Twf-C_like"/>
    <property type="match status" value="1"/>
</dbReference>
<comment type="subcellular location">
    <subcellularLocation>
        <location evidence="1">Cytoplasm</location>
        <location evidence="1">Cytoskeleton</location>
    </subcellularLocation>
</comment>
<dbReference type="PANTHER" id="PTHR13759">
    <property type="entry name" value="TWINFILIN"/>
    <property type="match status" value="1"/>
</dbReference>
<dbReference type="PROSITE" id="PS51263">
    <property type="entry name" value="ADF_H"/>
    <property type="match status" value="2"/>
</dbReference>
<dbReference type="PANTHER" id="PTHR13759:SF1">
    <property type="entry name" value="TWINFILIN"/>
    <property type="match status" value="1"/>
</dbReference>
<organism evidence="9 10">
    <name type="scientific">Pisolithus tinctorius Marx 270</name>
    <dbReference type="NCBI Taxonomy" id="870435"/>
    <lineage>
        <taxon>Eukaryota</taxon>
        <taxon>Fungi</taxon>
        <taxon>Dikarya</taxon>
        <taxon>Basidiomycota</taxon>
        <taxon>Agaricomycotina</taxon>
        <taxon>Agaricomycetes</taxon>
        <taxon>Agaricomycetidae</taxon>
        <taxon>Boletales</taxon>
        <taxon>Sclerodermatineae</taxon>
        <taxon>Pisolithaceae</taxon>
        <taxon>Pisolithus</taxon>
    </lineage>
</organism>
<keyword evidence="10" id="KW-1185">Reference proteome</keyword>
<evidence type="ECO:0000256" key="2">
    <source>
        <dbReference type="ARBA" id="ARBA00009557"/>
    </source>
</evidence>
<dbReference type="FunFam" id="3.40.20.10:FF:000042">
    <property type="entry name" value="Actin depolymerizing protein"/>
    <property type="match status" value="1"/>
</dbReference>
<keyword evidence="3" id="KW-0963">Cytoplasm</keyword>
<dbReference type="SMART" id="SM00102">
    <property type="entry name" value="ADF"/>
    <property type="match status" value="2"/>
</dbReference>
<keyword evidence="5" id="KW-0009">Actin-binding</keyword>
<proteinExistence type="inferred from homology"/>
<feature type="domain" description="ADF-H" evidence="8">
    <location>
        <begin position="4"/>
        <end position="136"/>
    </location>
</feature>
<dbReference type="FunCoup" id="A0A0C3NT14">
    <property type="interactions" value="201"/>
</dbReference>
<dbReference type="Pfam" id="PF00241">
    <property type="entry name" value="Cofilin_ADF"/>
    <property type="match status" value="2"/>
</dbReference>
<name>A0A0C3NT14_PISTI</name>
<dbReference type="GO" id="GO:0005737">
    <property type="term" value="C:cytoplasm"/>
    <property type="evidence" value="ECO:0007669"/>
    <property type="project" value="TreeGrafter"/>
</dbReference>
<evidence type="ECO:0000256" key="3">
    <source>
        <dbReference type="ARBA" id="ARBA00022490"/>
    </source>
</evidence>
<dbReference type="GO" id="GO:0003785">
    <property type="term" value="F:actin monomer binding"/>
    <property type="evidence" value="ECO:0007669"/>
    <property type="project" value="TreeGrafter"/>
</dbReference>
<evidence type="ECO:0000256" key="1">
    <source>
        <dbReference type="ARBA" id="ARBA00004245"/>
    </source>
</evidence>
<reference evidence="10" key="2">
    <citation type="submission" date="2015-01" db="EMBL/GenBank/DDBJ databases">
        <title>Evolutionary Origins and Diversification of the Mycorrhizal Mutualists.</title>
        <authorList>
            <consortium name="DOE Joint Genome Institute"/>
            <consortium name="Mycorrhizal Genomics Consortium"/>
            <person name="Kohler A."/>
            <person name="Kuo A."/>
            <person name="Nagy L.G."/>
            <person name="Floudas D."/>
            <person name="Copeland A."/>
            <person name="Barry K.W."/>
            <person name="Cichocki N."/>
            <person name="Veneault-Fourrey C."/>
            <person name="LaButti K."/>
            <person name="Lindquist E.A."/>
            <person name="Lipzen A."/>
            <person name="Lundell T."/>
            <person name="Morin E."/>
            <person name="Murat C."/>
            <person name="Riley R."/>
            <person name="Ohm R."/>
            <person name="Sun H."/>
            <person name="Tunlid A."/>
            <person name="Henrissat B."/>
            <person name="Grigoriev I.V."/>
            <person name="Hibbett D.S."/>
            <person name="Martin F."/>
        </authorList>
    </citation>
    <scope>NUCLEOTIDE SEQUENCE [LARGE SCALE GENOMIC DNA]</scope>
    <source>
        <strain evidence="10">Marx 270</strain>
    </source>
</reference>
<dbReference type="Gene3D" id="3.40.20.10">
    <property type="entry name" value="Severin"/>
    <property type="match status" value="2"/>
</dbReference>